<gene>
    <name evidence="2" type="ORF">MSPICULIGERA_LOCUS2024</name>
</gene>
<dbReference type="PANTHER" id="PTHR46178">
    <property type="entry name" value="SEVEN TM RECEPTOR"/>
    <property type="match status" value="1"/>
</dbReference>
<feature type="transmembrane region" description="Helical" evidence="1">
    <location>
        <begin position="184"/>
        <end position="210"/>
    </location>
</feature>
<protein>
    <recommendedName>
        <fullName evidence="4">G protein-coupled receptor</fullName>
    </recommendedName>
</protein>
<sequence length="220" mass="25246">MQPTEVRRQLSYKDTKEFFNITLTSDVYYYGAVFSNPGPDGIEKYNWIMIVGTVAALSVISGLYWTTCITGMKLYFYVKRRTISRTVQKYQVQLLLLLLAQAVSPFIFEFVPVFIVLVGGTTRLVPHYGGVCAPLFFGGYSGCDAILALLLFKAYRRRMLEICRYYYVKRNTTSGTVQRFQLQLLFLLLAQAISPFIFEFVPVFVLYYFLRHIASGLGRS</sequence>
<dbReference type="Proteomes" id="UP001177023">
    <property type="component" value="Unassembled WGS sequence"/>
</dbReference>
<evidence type="ECO:0000313" key="3">
    <source>
        <dbReference type="Proteomes" id="UP001177023"/>
    </source>
</evidence>
<accession>A0AA36FS88</accession>
<dbReference type="SUPFAM" id="SSF81321">
    <property type="entry name" value="Family A G protein-coupled receptor-like"/>
    <property type="match status" value="1"/>
</dbReference>
<dbReference type="InterPro" id="IPR019428">
    <property type="entry name" value="7TM_GPCR_serpentine_rcpt_Str"/>
</dbReference>
<comment type="caution">
    <text evidence="2">The sequence shown here is derived from an EMBL/GenBank/DDBJ whole genome shotgun (WGS) entry which is preliminary data.</text>
</comment>
<name>A0AA36FS88_9BILA</name>
<proteinExistence type="predicted"/>
<feature type="transmembrane region" description="Helical" evidence="1">
    <location>
        <begin position="128"/>
        <end position="152"/>
    </location>
</feature>
<dbReference type="Pfam" id="PF10326">
    <property type="entry name" value="7TM_GPCR_Str"/>
    <property type="match status" value="1"/>
</dbReference>
<evidence type="ECO:0000256" key="1">
    <source>
        <dbReference type="SAM" id="Phobius"/>
    </source>
</evidence>
<keyword evidence="3" id="KW-1185">Reference proteome</keyword>
<dbReference type="PANTHER" id="PTHR46178:SF9">
    <property type="entry name" value="SEVEN TM RECEPTOR"/>
    <property type="match status" value="1"/>
</dbReference>
<evidence type="ECO:0008006" key="4">
    <source>
        <dbReference type="Google" id="ProtNLM"/>
    </source>
</evidence>
<keyword evidence="1" id="KW-0812">Transmembrane</keyword>
<reference evidence="2" key="1">
    <citation type="submission" date="2023-06" db="EMBL/GenBank/DDBJ databases">
        <authorList>
            <person name="Delattre M."/>
        </authorList>
    </citation>
    <scope>NUCLEOTIDE SEQUENCE</scope>
    <source>
        <strain evidence="2">AF72</strain>
    </source>
</reference>
<organism evidence="2 3">
    <name type="scientific">Mesorhabditis spiculigera</name>
    <dbReference type="NCBI Taxonomy" id="96644"/>
    <lineage>
        <taxon>Eukaryota</taxon>
        <taxon>Metazoa</taxon>
        <taxon>Ecdysozoa</taxon>
        <taxon>Nematoda</taxon>
        <taxon>Chromadorea</taxon>
        <taxon>Rhabditida</taxon>
        <taxon>Rhabditina</taxon>
        <taxon>Rhabditomorpha</taxon>
        <taxon>Rhabditoidea</taxon>
        <taxon>Rhabditidae</taxon>
        <taxon>Mesorhabditinae</taxon>
        <taxon>Mesorhabditis</taxon>
    </lineage>
</organism>
<evidence type="ECO:0000313" key="2">
    <source>
        <dbReference type="EMBL" id="CAJ0562077.1"/>
    </source>
</evidence>
<dbReference type="EMBL" id="CATQJA010000616">
    <property type="protein sequence ID" value="CAJ0562077.1"/>
    <property type="molecule type" value="Genomic_DNA"/>
</dbReference>
<feature type="non-terminal residue" evidence="2">
    <location>
        <position position="1"/>
    </location>
</feature>
<dbReference type="AlphaFoldDB" id="A0AA36FS88"/>
<keyword evidence="1" id="KW-1133">Transmembrane helix</keyword>
<feature type="transmembrane region" description="Helical" evidence="1">
    <location>
        <begin position="92"/>
        <end position="116"/>
    </location>
</feature>
<feature type="transmembrane region" description="Helical" evidence="1">
    <location>
        <begin position="47"/>
        <end position="71"/>
    </location>
</feature>
<keyword evidence="1" id="KW-0472">Membrane</keyword>